<dbReference type="AlphaFoldDB" id="L0G3U3"/>
<dbReference type="Pfam" id="PF07978">
    <property type="entry name" value="NIPSNAP"/>
    <property type="match status" value="1"/>
</dbReference>
<reference evidence="3" key="1">
    <citation type="submission" date="2012-02" db="EMBL/GenBank/DDBJ databases">
        <title>The complete genome of Echinicola vietnamensis DSM 17526.</title>
        <authorList>
            <person name="Lucas S."/>
            <person name="Copeland A."/>
            <person name="Lapidus A."/>
            <person name="Glavina del Rio T."/>
            <person name="Dalin E."/>
            <person name="Tice H."/>
            <person name="Bruce D."/>
            <person name="Goodwin L."/>
            <person name="Pitluck S."/>
            <person name="Peters L."/>
            <person name="Ovchinnikova G."/>
            <person name="Teshima H."/>
            <person name="Kyrpides N."/>
            <person name="Mavromatis K."/>
            <person name="Ivanova N."/>
            <person name="Brettin T."/>
            <person name="Detter J.C."/>
            <person name="Han C."/>
            <person name="Larimer F."/>
            <person name="Land M."/>
            <person name="Hauser L."/>
            <person name="Markowitz V."/>
            <person name="Cheng J.-F."/>
            <person name="Hugenholtz P."/>
            <person name="Woyke T."/>
            <person name="Wu D."/>
            <person name="Brambilla E."/>
            <person name="Klenk H.-P."/>
            <person name="Eisen J.A."/>
        </authorList>
    </citation>
    <scope>NUCLEOTIDE SEQUENCE [LARGE SCALE GENOMIC DNA]</scope>
    <source>
        <strain evidence="3">DSM 17526 / LMG 23754 / KMM 6221</strain>
    </source>
</reference>
<dbReference type="Proteomes" id="UP000010796">
    <property type="component" value="Chromosome"/>
</dbReference>
<dbReference type="STRING" id="926556.Echvi_3450"/>
<dbReference type="PATRIC" id="fig|926556.3.peg.3635"/>
<dbReference type="eggNOG" id="ENOG502Z900">
    <property type="taxonomic scope" value="Bacteria"/>
</dbReference>
<name>L0G3U3_ECHVK</name>
<dbReference type="Gene3D" id="3.30.70.100">
    <property type="match status" value="2"/>
</dbReference>
<dbReference type="RefSeq" id="WP_015267211.1">
    <property type="nucleotide sequence ID" value="NC_019904.1"/>
</dbReference>
<dbReference type="KEGG" id="evi:Echvi_3450"/>
<sequence length="255" mass="29026">MKIKMTCLLICFFFAAVKWGYGQNRDIYEIKIYHISSAAQAAAIDQFLADAYLPAMHQQGVEHIGVFKPIDGDSLAGKRIYVFTPFSSANSYADITSTLHLTDLPHGEDYQKAPHDQAPYDRMEVILLKAFSGMPHYDVPKLDGEKHQHVYELRSYESPTEQLFHNKVDMFNSGEITIFDRLGFNAVFYGEVIAGPKMPNLMYMTSFDNMDAEKAAWKAFGSDEAWIKLRDDKKYQNNVSHIDITLLKPAAYSEL</sequence>
<dbReference type="OrthoDB" id="192769at2"/>
<proteinExistence type="predicted"/>
<accession>L0G3U3</accession>
<feature type="domain" description="NIPSNAP" evidence="1">
    <location>
        <begin position="151"/>
        <end position="253"/>
    </location>
</feature>
<dbReference type="HOGENOM" id="CLU_093116_0_0_10"/>
<dbReference type="EMBL" id="CP003346">
    <property type="protein sequence ID" value="AGA79666.1"/>
    <property type="molecule type" value="Genomic_DNA"/>
</dbReference>
<keyword evidence="3" id="KW-1185">Reference proteome</keyword>
<evidence type="ECO:0000313" key="2">
    <source>
        <dbReference type="EMBL" id="AGA79666.1"/>
    </source>
</evidence>
<dbReference type="SUPFAM" id="SSF54909">
    <property type="entry name" value="Dimeric alpha+beta barrel"/>
    <property type="match status" value="2"/>
</dbReference>
<evidence type="ECO:0000313" key="3">
    <source>
        <dbReference type="Proteomes" id="UP000010796"/>
    </source>
</evidence>
<dbReference type="InterPro" id="IPR011008">
    <property type="entry name" value="Dimeric_a/b-barrel"/>
</dbReference>
<organism evidence="2 3">
    <name type="scientific">Echinicola vietnamensis (strain DSM 17526 / LMG 23754 / KMM 6221)</name>
    <dbReference type="NCBI Taxonomy" id="926556"/>
    <lineage>
        <taxon>Bacteria</taxon>
        <taxon>Pseudomonadati</taxon>
        <taxon>Bacteroidota</taxon>
        <taxon>Cytophagia</taxon>
        <taxon>Cytophagales</taxon>
        <taxon>Cyclobacteriaceae</taxon>
        <taxon>Echinicola</taxon>
    </lineage>
</organism>
<evidence type="ECO:0000259" key="1">
    <source>
        <dbReference type="Pfam" id="PF07978"/>
    </source>
</evidence>
<dbReference type="InterPro" id="IPR012577">
    <property type="entry name" value="NIPSNAP"/>
</dbReference>
<gene>
    <name evidence="2" type="ordered locus">Echvi_3450</name>
</gene>
<protein>
    <recommendedName>
        <fullName evidence="1">NIPSNAP domain-containing protein</fullName>
    </recommendedName>
</protein>